<dbReference type="Gene3D" id="2.160.20.10">
    <property type="entry name" value="Single-stranded right-handed beta-helix, Pectin lyase-like"/>
    <property type="match status" value="1"/>
</dbReference>
<proteinExistence type="predicted"/>
<dbReference type="RefSeq" id="WP_419190695.1">
    <property type="nucleotide sequence ID" value="NZ_CP036434.1"/>
</dbReference>
<feature type="domain" description="Right handed beta helix" evidence="1">
    <location>
        <begin position="146"/>
        <end position="276"/>
    </location>
</feature>
<dbReference type="SUPFAM" id="SSF51126">
    <property type="entry name" value="Pectin lyase-like"/>
    <property type="match status" value="1"/>
</dbReference>
<reference evidence="2 3" key="1">
    <citation type="submission" date="2019-02" db="EMBL/GenBank/DDBJ databases">
        <title>Deep-cultivation of Planctomycetes and their phenomic and genomic characterization uncovers novel biology.</title>
        <authorList>
            <person name="Wiegand S."/>
            <person name="Jogler M."/>
            <person name="Boedeker C."/>
            <person name="Pinto D."/>
            <person name="Vollmers J."/>
            <person name="Rivas-Marin E."/>
            <person name="Kohn T."/>
            <person name="Peeters S.H."/>
            <person name="Heuer A."/>
            <person name="Rast P."/>
            <person name="Oberbeckmann S."/>
            <person name="Bunk B."/>
            <person name="Jeske O."/>
            <person name="Meyerdierks A."/>
            <person name="Storesund J.E."/>
            <person name="Kallscheuer N."/>
            <person name="Luecker S."/>
            <person name="Lage O.M."/>
            <person name="Pohl T."/>
            <person name="Merkel B.J."/>
            <person name="Hornburger P."/>
            <person name="Mueller R.-W."/>
            <person name="Bruemmer F."/>
            <person name="Labrenz M."/>
            <person name="Spormann A.M."/>
            <person name="Op den Camp H."/>
            <person name="Overmann J."/>
            <person name="Amann R."/>
            <person name="Jetten M.S.M."/>
            <person name="Mascher T."/>
            <person name="Medema M.H."/>
            <person name="Devos D.P."/>
            <person name="Kaster A.-K."/>
            <person name="Ovreas L."/>
            <person name="Rohde M."/>
            <person name="Galperin M.Y."/>
            <person name="Jogler C."/>
        </authorList>
    </citation>
    <scope>NUCLEOTIDE SEQUENCE [LARGE SCALE GENOMIC DNA]</scope>
    <source>
        <strain evidence="2 3">Poly30</strain>
    </source>
</reference>
<sequence>MIQNSVHSHRLAWLAVLPLLAVCGSSKALALQLDSASEAPGTLRPEYVPGWNRAPVQRELNLLYDPAMSETDNGDRLKDQFEALLPGDLLRVGPGRWSVNSFFQVDLQGTAAAPIRIIGEPGAILTRPNEWQNAINFGSTTAAATSYLLFRGFEVTNGSYGIRLQNVDNLWIDQCHVHGVRAVGIGANSHHTNALYVTRCEVHDTASTGEGMYLGGNNASAICSNAVIALNHVHDTGGSQGDGIELKQGSHGCLIAENLIHGTNYPGLLVYGTDGNPVNIIESNVIWDTVSNPFQVQGEAIVRNNLIFAANSAALQSGPHQDATTNLKIIGNTFIARGSEAAFLRSWGGKPGMVLANNVFYCEAGEAVHVNGGLAGVVVASNVALGPVWGIPMTGFSQGAGLSDFIDVTWDGTHRDARPTGQSALNRPTLSHPDWTRDLTGAIRPLNPRIGALEPGTYGRYLGFWTPTSPRLRTRFPLVAGMPSYSVTVEGAPPFSSVWLGSEILEQSAVGGTQQGSPIVFRAATTDATGRAVITLDPALLPTNPGDSLQIRAMTRTPSGPLFTRRMIATAK</sequence>
<organism evidence="2 3">
    <name type="scientific">Saltatorellus ferox</name>
    <dbReference type="NCBI Taxonomy" id="2528018"/>
    <lineage>
        <taxon>Bacteria</taxon>
        <taxon>Pseudomonadati</taxon>
        <taxon>Planctomycetota</taxon>
        <taxon>Planctomycetia</taxon>
        <taxon>Planctomycetia incertae sedis</taxon>
        <taxon>Saltatorellus</taxon>
    </lineage>
</organism>
<accession>A0A518F0E2</accession>
<dbReference type="Proteomes" id="UP000320390">
    <property type="component" value="Chromosome"/>
</dbReference>
<dbReference type="AlphaFoldDB" id="A0A518F0E2"/>
<dbReference type="EMBL" id="CP036434">
    <property type="protein sequence ID" value="QDV09804.1"/>
    <property type="molecule type" value="Genomic_DNA"/>
</dbReference>
<dbReference type="Pfam" id="PF13229">
    <property type="entry name" value="Beta_helix"/>
    <property type="match status" value="1"/>
</dbReference>
<dbReference type="SMART" id="SM00710">
    <property type="entry name" value="PbH1"/>
    <property type="match status" value="8"/>
</dbReference>
<dbReference type="InterPro" id="IPR012334">
    <property type="entry name" value="Pectin_lyas_fold"/>
</dbReference>
<dbReference type="InterPro" id="IPR006626">
    <property type="entry name" value="PbH1"/>
</dbReference>
<evidence type="ECO:0000313" key="3">
    <source>
        <dbReference type="Proteomes" id="UP000320390"/>
    </source>
</evidence>
<protein>
    <recommendedName>
        <fullName evidence="1">Right handed beta helix domain-containing protein</fullName>
    </recommendedName>
</protein>
<name>A0A518F0E2_9BACT</name>
<gene>
    <name evidence="2" type="ORF">Poly30_53640</name>
</gene>
<keyword evidence="3" id="KW-1185">Reference proteome</keyword>
<evidence type="ECO:0000313" key="2">
    <source>
        <dbReference type="EMBL" id="QDV09804.1"/>
    </source>
</evidence>
<dbReference type="InterPro" id="IPR039448">
    <property type="entry name" value="Beta_helix"/>
</dbReference>
<dbReference type="InterPro" id="IPR011050">
    <property type="entry name" value="Pectin_lyase_fold/virulence"/>
</dbReference>
<evidence type="ECO:0000259" key="1">
    <source>
        <dbReference type="Pfam" id="PF13229"/>
    </source>
</evidence>